<name>A0A9K3ID67_HELAN</name>
<dbReference type="Proteomes" id="UP000215914">
    <property type="component" value="Unassembled WGS sequence"/>
</dbReference>
<dbReference type="EMBL" id="MNCJ02000323">
    <property type="protein sequence ID" value="KAF5794475.1"/>
    <property type="molecule type" value="Genomic_DNA"/>
</dbReference>
<comment type="caution">
    <text evidence="1">The sequence shown here is derived from an EMBL/GenBank/DDBJ whole genome shotgun (WGS) entry which is preliminary data.</text>
</comment>
<dbReference type="AlphaFoldDB" id="A0A9K3ID67"/>
<reference evidence="1" key="2">
    <citation type="submission" date="2020-06" db="EMBL/GenBank/DDBJ databases">
        <title>Helianthus annuus Genome sequencing and assembly Release 2.</title>
        <authorList>
            <person name="Gouzy J."/>
            <person name="Langlade N."/>
            <person name="Munos S."/>
        </authorList>
    </citation>
    <scope>NUCLEOTIDE SEQUENCE</scope>
    <source>
        <tissue evidence="1">Leaves</tissue>
    </source>
</reference>
<proteinExistence type="predicted"/>
<evidence type="ECO:0000313" key="2">
    <source>
        <dbReference type="Proteomes" id="UP000215914"/>
    </source>
</evidence>
<dbReference type="Gramene" id="mRNA:HanXRQr2_Chr08g0328501">
    <property type="protein sequence ID" value="mRNA:HanXRQr2_Chr08g0328501"/>
    <property type="gene ID" value="HanXRQr2_Chr08g0328501"/>
</dbReference>
<organism evidence="1 2">
    <name type="scientific">Helianthus annuus</name>
    <name type="common">Common sunflower</name>
    <dbReference type="NCBI Taxonomy" id="4232"/>
    <lineage>
        <taxon>Eukaryota</taxon>
        <taxon>Viridiplantae</taxon>
        <taxon>Streptophyta</taxon>
        <taxon>Embryophyta</taxon>
        <taxon>Tracheophyta</taxon>
        <taxon>Spermatophyta</taxon>
        <taxon>Magnoliopsida</taxon>
        <taxon>eudicotyledons</taxon>
        <taxon>Gunneridae</taxon>
        <taxon>Pentapetalae</taxon>
        <taxon>asterids</taxon>
        <taxon>campanulids</taxon>
        <taxon>Asterales</taxon>
        <taxon>Asteraceae</taxon>
        <taxon>Asteroideae</taxon>
        <taxon>Heliantheae alliance</taxon>
        <taxon>Heliantheae</taxon>
        <taxon>Helianthus</taxon>
    </lineage>
</organism>
<evidence type="ECO:0000313" key="1">
    <source>
        <dbReference type="EMBL" id="KAF5794475.1"/>
    </source>
</evidence>
<reference evidence="1" key="1">
    <citation type="journal article" date="2017" name="Nature">
        <title>The sunflower genome provides insights into oil metabolism, flowering and Asterid evolution.</title>
        <authorList>
            <person name="Badouin H."/>
            <person name="Gouzy J."/>
            <person name="Grassa C.J."/>
            <person name="Murat F."/>
            <person name="Staton S.E."/>
            <person name="Cottret L."/>
            <person name="Lelandais-Briere C."/>
            <person name="Owens G.L."/>
            <person name="Carrere S."/>
            <person name="Mayjonade B."/>
            <person name="Legrand L."/>
            <person name="Gill N."/>
            <person name="Kane N.C."/>
            <person name="Bowers J.E."/>
            <person name="Hubner S."/>
            <person name="Bellec A."/>
            <person name="Berard A."/>
            <person name="Berges H."/>
            <person name="Blanchet N."/>
            <person name="Boniface M.C."/>
            <person name="Brunel D."/>
            <person name="Catrice O."/>
            <person name="Chaidir N."/>
            <person name="Claudel C."/>
            <person name="Donnadieu C."/>
            <person name="Faraut T."/>
            <person name="Fievet G."/>
            <person name="Helmstetter N."/>
            <person name="King M."/>
            <person name="Knapp S.J."/>
            <person name="Lai Z."/>
            <person name="Le Paslier M.C."/>
            <person name="Lippi Y."/>
            <person name="Lorenzon L."/>
            <person name="Mandel J.R."/>
            <person name="Marage G."/>
            <person name="Marchand G."/>
            <person name="Marquand E."/>
            <person name="Bret-Mestries E."/>
            <person name="Morien E."/>
            <person name="Nambeesan S."/>
            <person name="Nguyen T."/>
            <person name="Pegot-Espagnet P."/>
            <person name="Pouilly N."/>
            <person name="Raftis F."/>
            <person name="Sallet E."/>
            <person name="Schiex T."/>
            <person name="Thomas J."/>
            <person name="Vandecasteele C."/>
            <person name="Vares D."/>
            <person name="Vear F."/>
            <person name="Vautrin S."/>
            <person name="Crespi M."/>
            <person name="Mangin B."/>
            <person name="Burke J.M."/>
            <person name="Salse J."/>
            <person name="Munos S."/>
            <person name="Vincourt P."/>
            <person name="Rieseberg L.H."/>
            <person name="Langlade N.B."/>
        </authorList>
    </citation>
    <scope>NUCLEOTIDE SEQUENCE</scope>
    <source>
        <tissue evidence="1">Leaves</tissue>
    </source>
</reference>
<sequence length="40" mass="4723">MKVEPEIGIENTRCSNNSDRFGRLSRQRYYVSDLERRCSG</sequence>
<protein>
    <submittedName>
        <fullName evidence="1">Uncharacterized protein</fullName>
    </submittedName>
</protein>
<gene>
    <name evidence="1" type="ORF">HanXRQr2_Chr08g0328501</name>
</gene>
<accession>A0A9K3ID67</accession>
<keyword evidence="2" id="KW-1185">Reference proteome</keyword>